<accession>A0A0H5RG55</accession>
<protein>
    <submittedName>
        <fullName evidence="2">Uncharacterized protein</fullName>
    </submittedName>
</protein>
<reference evidence="2" key="1">
    <citation type="submission" date="2015-04" db="EMBL/GenBank/DDBJ databases">
        <title>The genome sequence of the plant pathogenic Rhizarian Plasmodiophora brassicae reveals insights in its biotrophic life cycle and the origin of chitin synthesis.</title>
        <authorList>
            <person name="Schwelm A."/>
            <person name="Fogelqvist J."/>
            <person name="Knaust A."/>
            <person name="Julke S."/>
            <person name="Lilja T."/>
            <person name="Dhandapani V."/>
            <person name="Bonilla-Rosso G."/>
            <person name="Karlsson M."/>
            <person name="Shevchenko A."/>
            <person name="Choi S.R."/>
            <person name="Kim H.G."/>
            <person name="Park J.Y."/>
            <person name="Lim Y.P."/>
            <person name="Ludwig-Muller J."/>
            <person name="Dixelius C."/>
        </authorList>
    </citation>
    <scope>NUCLEOTIDE SEQUENCE</scope>
    <source>
        <tissue evidence="2">Potato root galls</tissue>
    </source>
</reference>
<organism evidence="2">
    <name type="scientific">Spongospora subterranea</name>
    <dbReference type="NCBI Taxonomy" id="70186"/>
    <lineage>
        <taxon>Eukaryota</taxon>
        <taxon>Sar</taxon>
        <taxon>Rhizaria</taxon>
        <taxon>Endomyxa</taxon>
        <taxon>Phytomyxea</taxon>
        <taxon>Plasmodiophorida</taxon>
        <taxon>Plasmodiophoridae</taxon>
        <taxon>Spongospora</taxon>
    </lineage>
</organism>
<feature type="non-terminal residue" evidence="2">
    <location>
        <position position="1"/>
    </location>
</feature>
<dbReference type="AlphaFoldDB" id="A0A0H5RG55"/>
<evidence type="ECO:0000256" key="1">
    <source>
        <dbReference type="SAM" id="MobiDB-lite"/>
    </source>
</evidence>
<feature type="region of interest" description="Disordered" evidence="1">
    <location>
        <begin position="100"/>
        <end position="131"/>
    </location>
</feature>
<feature type="compositionally biased region" description="Basic residues" evidence="1">
    <location>
        <begin position="103"/>
        <end position="113"/>
    </location>
</feature>
<sequence length="131" mass="14305">YRNITMNAGQPESTGVCIPGSGRTLVSGAATWSTAAAAEPTKFRSCVASSWISCVVLRAIFGDRSDRYPLNGYRRHRSVAEKRITLSLIIPLKHKGVEFNHISGRKKKTHRSSSSRAGPIPVVQGRVDARE</sequence>
<proteinExistence type="predicted"/>
<evidence type="ECO:0000313" key="2">
    <source>
        <dbReference type="EMBL" id="CRZ12542.1"/>
    </source>
</evidence>
<dbReference type="EMBL" id="HACM01012100">
    <property type="protein sequence ID" value="CRZ12542.1"/>
    <property type="molecule type" value="Transcribed_RNA"/>
</dbReference>
<name>A0A0H5RG55_9EUKA</name>